<sequence>MLVIEMIEELFGLQSRWYPNSAGPFKRSRALYGGLLGEGAPQKPKETKGKEKRTPTLEDEGSTMWCSRSLDTNTCPGSKTGASWV</sequence>
<protein>
    <submittedName>
        <fullName evidence="1">Uncharacterized protein</fullName>
    </submittedName>
</protein>
<evidence type="ECO:0000313" key="2">
    <source>
        <dbReference type="Proteomes" id="UP001165960"/>
    </source>
</evidence>
<evidence type="ECO:0000313" key="1">
    <source>
        <dbReference type="EMBL" id="KAJ9064635.1"/>
    </source>
</evidence>
<gene>
    <name evidence="1" type="ORF">DSO57_1028324</name>
</gene>
<comment type="caution">
    <text evidence="1">The sequence shown here is derived from an EMBL/GenBank/DDBJ whole genome shotgun (WGS) entry which is preliminary data.</text>
</comment>
<proteinExistence type="predicted"/>
<reference evidence="1" key="1">
    <citation type="submission" date="2022-04" db="EMBL/GenBank/DDBJ databases">
        <title>Genome of the entomopathogenic fungus Entomophthora muscae.</title>
        <authorList>
            <person name="Elya C."/>
            <person name="Lovett B.R."/>
            <person name="Lee E."/>
            <person name="Macias A.M."/>
            <person name="Hajek A.E."/>
            <person name="De Bivort B.L."/>
            <person name="Kasson M.T."/>
            <person name="De Fine Licht H.H."/>
            <person name="Stajich J.E."/>
        </authorList>
    </citation>
    <scope>NUCLEOTIDE SEQUENCE</scope>
    <source>
        <strain evidence="1">Berkeley</strain>
    </source>
</reference>
<dbReference type="EMBL" id="QTSX02004439">
    <property type="protein sequence ID" value="KAJ9064635.1"/>
    <property type="molecule type" value="Genomic_DNA"/>
</dbReference>
<keyword evidence="2" id="KW-1185">Reference proteome</keyword>
<accession>A0ACC2SQN6</accession>
<organism evidence="1 2">
    <name type="scientific">Entomophthora muscae</name>
    <dbReference type="NCBI Taxonomy" id="34485"/>
    <lineage>
        <taxon>Eukaryota</taxon>
        <taxon>Fungi</taxon>
        <taxon>Fungi incertae sedis</taxon>
        <taxon>Zoopagomycota</taxon>
        <taxon>Entomophthoromycotina</taxon>
        <taxon>Entomophthoromycetes</taxon>
        <taxon>Entomophthorales</taxon>
        <taxon>Entomophthoraceae</taxon>
        <taxon>Entomophthora</taxon>
    </lineage>
</organism>
<dbReference type="Proteomes" id="UP001165960">
    <property type="component" value="Unassembled WGS sequence"/>
</dbReference>
<name>A0ACC2SQN6_9FUNG</name>